<keyword evidence="8" id="KW-0378">Hydrolase</keyword>
<dbReference type="Gene3D" id="3.40.470.10">
    <property type="entry name" value="Uracil-DNA glycosylase-like domain"/>
    <property type="match status" value="1"/>
</dbReference>
<dbReference type="NCBIfam" id="TIGR00758">
    <property type="entry name" value="UDG_fam4"/>
    <property type="match status" value="1"/>
</dbReference>
<feature type="domain" description="Uracil-DNA glycosylase-like" evidence="12">
    <location>
        <begin position="132"/>
        <end position="286"/>
    </location>
</feature>
<evidence type="ECO:0000256" key="5">
    <source>
        <dbReference type="ARBA" id="ARBA00022485"/>
    </source>
</evidence>
<dbReference type="SMART" id="SM00987">
    <property type="entry name" value="UreE_C"/>
    <property type="match status" value="1"/>
</dbReference>
<dbReference type="EC" id="3.2.2.27" evidence="3"/>
<evidence type="ECO:0000313" key="14">
    <source>
        <dbReference type="Proteomes" id="UP000003688"/>
    </source>
</evidence>
<keyword evidence="5" id="KW-0004">4Fe-4S</keyword>
<evidence type="ECO:0000256" key="2">
    <source>
        <dbReference type="ARBA" id="ARBA00006521"/>
    </source>
</evidence>
<keyword evidence="7" id="KW-0227">DNA damage</keyword>
<dbReference type="GO" id="GO:0046872">
    <property type="term" value="F:metal ion binding"/>
    <property type="evidence" value="ECO:0007669"/>
    <property type="project" value="UniProtKB-KW"/>
</dbReference>
<dbReference type="OrthoDB" id="5290748at2"/>
<evidence type="ECO:0000256" key="11">
    <source>
        <dbReference type="ARBA" id="ARBA00023204"/>
    </source>
</evidence>
<organism evidence="13 14">
    <name type="scientific">Pedosphaera parvula (strain Ellin514)</name>
    <dbReference type="NCBI Taxonomy" id="320771"/>
    <lineage>
        <taxon>Bacteria</taxon>
        <taxon>Pseudomonadati</taxon>
        <taxon>Verrucomicrobiota</taxon>
        <taxon>Pedosphaerae</taxon>
        <taxon>Pedosphaerales</taxon>
        <taxon>Pedosphaeraceae</taxon>
        <taxon>Pedosphaera</taxon>
    </lineage>
</organism>
<dbReference type="PANTHER" id="PTHR33693:SF1">
    <property type="entry name" value="TYPE-4 URACIL-DNA GLYCOSYLASE"/>
    <property type="match status" value="1"/>
</dbReference>
<keyword evidence="14" id="KW-1185">Reference proteome</keyword>
<evidence type="ECO:0000259" key="12">
    <source>
        <dbReference type="SMART" id="SM00986"/>
    </source>
</evidence>
<protein>
    <recommendedName>
        <fullName evidence="4">Type-4 uracil-DNA glycosylase</fullName>
        <ecNumber evidence="3">3.2.2.27</ecNumber>
    </recommendedName>
</protein>
<dbReference type="InterPro" id="IPR036895">
    <property type="entry name" value="Uracil-DNA_glycosylase-like_sf"/>
</dbReference>
<dbReference type="InterPro" id="IPR005273">
    <property type="entry name" value="Ura-DNA_glyco_family4"/>
</dbReference>
<dbReference type="GO" id="GO:0051539">
    <property type="term" value="F:4 iron, 4 sulfur cluster binding"/>
    <property type="evidence" value="ECO:0007669"/>
    <property type="project" value="UniProtKB-KW"/>
</dbReference>
<dbReference type="RefSeq" id="WP_007413912.1">
    <property type="nucleotide sequence ID" value="NZ_ABOX02000006.1"/>
</dbReference>
<name>B9XDL4_PEDPL</name>
<keyword evidence="6" id="KW-0479">Metal-binding</keyword>
<comment type="caution">
    <text evidence="13">The sequence shown here is derived from an EMBL/GenBank/DDBJ whole genome shotgun (WGS) entry which is preliminary data.</text>
</comment>
<dbReference type="STRING" id="320771.Cflav_PD6435"/>
<dbReference type="InterPro" id="IPR051536">
    <property type="entry name" value="UDG_Type-4/5"/>
</dbReference>
<keyword evidence="10" id="KW-0411">Iron-sulfur</keyword>
<evidence type="ECO:0000256" key="3">
    <source>
        <dbReference type="ARBA" id="ARBA00012030"/>
    </source>
</evidence>
<reference evidence="13 14" key="1">
    <citation type="journal article" date="2011" name="J. Bacteriol.">
        <title>Genome sequence of 'Pedosphaera parvula' Ellin514, an aerobic Verrucomicrobial isolate from pasture soil.</title>
        <authorList>
            <person name="Kant R."/>
            <person name="van Passel M.W."/>
            <person name="Sangwan P."/>
            <person name="Palva A."/>
            <person name="Lucas S."/>
            <person name="Copeland A."/>
            <person name="Lapidus A."/>
            <person name="Glavina Del Rio T."/>
            <person name="Dalin E."/>
            <person name="Tice H."/>
            <person name="Bruce D."/>
            <person name="Goodwin L."/>
            <person name="Pitluck S."/>
            <person name="Chertkov O."/>
            <person name="Larimer F.W."/>
            <person name="Land M.L."/>
            <person name="Hauser L."/>
            <person name="Brettin T.S."/>
            <person name="Detter J.C."/>
            <person name="Han S."/>
            <person name="de Vos W.M."/>
            <person name="Janssen P.H."/>
            <person name="Smidt H."/>
        </authorList>
    </citation>
    <scope>NUCLEOTIDE SEQUENCE [LARGE SCALE GENOMIC DNA]</scope>
    <source>
        <strain evidence="13 14">Ellin514</strain>
    </source>
</reference>
<dbReference type="SMART" id="SM00986">
    <property type="entry name" value="UDG"/>
    <property type="match status" value="1"/>
</dbReference>
<sequence length="307" mass="32809">MSDAYNQLLEAAIQHLQGLKARGVRFVSVQPEGLTALANGPRPSSPAPAPARMVPSPAPAVRQAVVAPVPAPVEIPAVKPAALFPISPAETPITVAPLSPEAKVAAFADLRSRAMSCVKCAHLAASRKNVVFGVGSIDAQLMFVGEAPGADEDEQGEPFVGKAGQLLTKIIQTMGLQRGDVYIANILKCRPDTPGQSAGNRKPTSEEMATCIPYLHEQIDLIRPKVLVALGATAVEGLLGKTVGITKLRGTWNTYRGIPLMPTYHPAYLLRNQAMSEKRRVWEDMLAVMEKLGMPISEKQHGFFLKG</sequence>
<gene>
    <name evidence="13" type="ORF">Cflav_PD6435</name>
</gene>
<dbReference type="GO" id="GO:0006281">
    <property type="term" value="P:DNA repair"/>
    <property type="evidence" value="ECO:0007669"/>
    <property type="project" value="UniProtKB-KW"/>
</dbReference>
<dbReference type="Proteomes" id="UP000003688">
    <property type="component" value="Unassembled WGS sequence"/>
</dbReference>
<dbReference type="InterPro" id="IPR005122">
    <property type="entry name" value="Uracil-DNA_glycosylase-like"/>
</dbReference>
<comment type="similarity">
    <text evidence="2">Belongs to the uracil-DNA glycosylase (UDG) superfamily. Type 4 (UDGa) family.</text>
</comment>
<dbReference type="EMBL" id="ABOX02000006">
    <property type="protein sequence ID" value="EEF62160.1"/>
    <property type="molecule type" value="Genomic_DNA"/>
</dbReference>
<evidence type="ECO:0000256" key="4">
    <source>
        <dbReference type="ARBA" id="ARBA00019403"/>
    </source>
</evidence>
<dbReference type="CDD" id="cd10030">
    <property type="entry name" value="UDG-F4_TTUDGA_SPO1dp_like"/>
    <property type="match status" value="1"/>
</dbReference>
<evidence type="ECO:0000256" key="6">
    <source>
        <dbReference type="ARBA" id="ARBA00022723"/>
    </source>
</evidence>
<accession>B9XDL4</accession>
<evidence type="ECO:0000256" key="7">
    <source>
        <dbReference type="ARBA" id="ARBA00022763"/>
    </source>
</evidence>
<dbReference type="Pfam" id="PF03167">
    <property type="entry name" value="UDG"/>
    <property type="match status" value="1"/>
</dbReference>
<dbReference type="PANTHER" id="PTHR33693">
    <property type="entry name" value="TYPE-5 URACIL-DNA GLYCOSYLASE"/>
    <property type="match status" value="1"/>
</dbReference>
<evidence type="ECO:0000256" key="9">
    <source>
        <dbReference type="ARBA" id="ARBA00023004"/>
    </source>
</evidence>
<dbReference type="SUPFAM" id="SSF52141">
    <property type="entry name" value="Uracil-DNA glycosylase-like"/>
    <property type="match status" value="1"/>
</dbReference>
<evidence type="ECO:0000256" key="8">
    <source>
        <dbReference type="ARBA" id="ARBA00022801"/>
    </source>
</evidence>
<proteinExistence type="inferred from homology"/>
<comment type="catalytic activity">
    <reaction evidence="1">
        <text>Hydrolyzes single-stranded DNA or mismatched double-stranded DNA and polynucleotides, releasing free uracil.</text>
        <dbReference type="EC" id="3.2.2.27"/>
    </reaction>
</comment>
<evidence type="ECO:0000256" key="10">
    <source>
        <dbReference type="ARBA" id="ARBA00023014"/>
    </source>
</evidence>
<dbReference type="GO" id="GO:0004844">
    <property type="term" value="F:uracil DNA N-glycosylase activity"/>
    <property type="evidence" value="ECO:0007669"/>
    <property type="project" value="UniProtKB-EC"/>
</dbReference>
<keyword evidence="11" id="KW-0234">DNA repair</keyword>
<dbReference type="AlphaFoldDB" id="B9XDL4"/>
<keyword evidence="9" id="KW-0408">Iron</keyword>
<evidence type="ECO:0000256" key="1">
    <source>
        <dbReference type="ARBA" id="ARBA00001400"/>
    </source>
</evidence>
<evidence type="ECO:0000313" key="13">
    <source>
        <dbReference type="EMBL" id="EEF62160.1"/>
    </source>
</evidence>